<dbReference type="Proteomes" id="UP000242849">
    <property type="component" value="Unassembled WGS sequence"/>
</dbReference>
<dbReference type="STRING" id="53406.SAMN05421553_1802"/>
<evidence type="ECO:0008006" key="3">
    <source>
        <dbReference type="Google" id="ProtNLM"/>
    </source>
</evidence>
<protein>
    <recommendedName>
        <fullName evidence="3">Nucleotidyltransferase family protein</fullName>
    </recommendedName>
</protein>
<dbReference type="PANTHER" id="PTHR39166:SF1">
    <property type="entry name" value="BLL1166 PROTEIN"/>
    <property type="match status" value="1"/>
</dbReference>
<evidence type="ECO:0000313" key="2">
    <source>
        <dbReference type="Proteomes" id="UP000242849"/>
    </source>
</evidence>
<gene>
    <name evidence="1" type="ORF">SAMN05421553_1802</name>
</gene>
<dbReference type="OrthoDB" id="9805247at2"/>
<dbReference type="EMBL" id="FNSC01000001">
    <property type="protein sequence ID" value="SEC98451.1"/>
    <property type="molecule type" value="Genomic_DNA"/>
</dbReference>
<accession>A0A1H4X0S8</accession>
<dbReference type="Pfam" id="PF06042">
    <property type="entry name" value="NTP_transf_6"/>
    <property type="match status" value="1"/>
</dbReference>
<evidence type="ECO:0000313" key="1">
    <source>
        <dbReference type="EMBL" id="SEC98451.1"/>
    </source>
</evidence>
<dbReference type="InterPro" id="IPR009267">
    <property type="entry name" value="NTP_transf_6"/>
</dbReference>
<dbReference type="RefSeq" id="WP_090379337.1">
    <property type="nucleotide sequence ID" value="NZ_FNSC01000001.1"/>
</dbReference>
<reference evidence="2" key="1">
    <citation type="submission" date="2016-10" db="EMBL/GenBank/DDBJ databases">
        <authorList>
            <person name="Varghese N."/>
            <person name="Submissions S."/>
        </authorList>
    </citation>
    <scope>NUCLEOTIDE SEQUENCE [LARGE SCALE GENOMIC DNA]</scope>
    <source>
        <strain evidence="2">DSM 12111</strain>
    </source>
</reference>
<name>A0A1H4X0S8_PSEAG</name>
<dbReference type="AlphaFoldDB" id="A0A1H4X0S8"/>
<dbReference type="PANTHER" id="PTHR39166">
    <property type="entry name" value="BLL1166 PROTEIN"/>
    <property type="match status" value="1"/>
</dbReference>
<proteinExistence type="predicted"/>
<organism evidence="1 2">
    <name type="scientific">Pseudomonas anguilliseptica</name>
    <dbReference type="NCBI Taxonomy" id="53406"/>
    <lineage>
        <taxon>Bacteria</taxon>
        <taxon>Pseudomonadati</taxon>
        <taxon>Pseudomonadota</taxon>
        <taxon>Gammaproteobacteria</taxon>
        <taxon>Pseudomonadales</taxon>
        <taxon>Pseudomonadaceae</taxon>
        <taxon>Pseudomonas</taxon>
    </lineage>
</organism>
<keyword evidence="2" id="KW-1185">Reference proteome</keyword>
<sequence length="195" mass="21904">MQAKFRADVLHNRHNAQIIERWDALNLTDGWLVAGCLFQTVWNVLSGQPPESKIKDYDFFYFDPADLSEAAENAVQCHVETVLADLDITVEVANQARIHLWYEAHFGHPYAALSSAREGIDRFLIPGTCVGINPDEVYAPNGLALLYNGTLTPNPLTPHRSLFAQKAASYQQRWPWLSINSDESPHTKLMGPARC</sequence>